<keyword evidence="2" id="KW-1185">Reference proteome</keyword>
<dbReference type="AlphaFoldDB" id="A0A098S5G7"/>
<organism evidence="1 2">
    <name type="scientific">Phaeodactylibacter xiamenensis</name>
    <dbReference type="NCBI Taxonomy" id="1524460"/>
    <lineage>
        <taxon>Bacteria</taxon>
        <taxon>Pseudomonadati</taxon>
        <taxon>Bacteroidota</taxon>
        <taxon>Saprospiria</taxon>
        <taxon>Saprospirales</taxon>
        <taxon>Haliscomenobacteraceae</taxon>
        <taxon>Phaeodactylibacter</taxon>
    </lineage>
</organism>
<proteinExistence type="predicted"/>
<evidence type="ECO:0000313" key="1">
    <source>
        <dbReference type="EMBL" id="KGE87604.1"/>
    </source>
</evidence>
<comment type="caution">
    <text evidence="1">The sequence shown here is derived from an EMBL/GenBank/DDBJ whole genome shotgun (WGS) entry which is preliminary data.</text>
</comment>
<dbReference type="EMBL" id="JPOS01000034">
    <property type="protein sequence ID" value="KGE87604.1"/>
    <property type="molecule type" value="Genomic_DNA"/>
</dbReference>
<sequence length="678" mass="75274">MLRIEEQALNCYSLGVRKVVPVLYQEGFSIYVQLSDLQVNTVFLSLDGSEDQPVAIPLSGDGAITIRNLPFDKNYILSGSNSCGEIVPFLTFYTDDQLHSHKEGITEVFSEEMFLLASSFAAQDTSNALALHEFMNSESNIEIHPFEKLNFYQQYIMQGDRYSTPVESDLIPTAFEKPQSRKDECECSFVKLSASASPTAGTTELTGQEFFVPVTNNNGDNYSEATNVNKFHWYQVKGAAKEVFVYTSGWKADCDQEHSMSANHQGDARPDIDEAEDVELLGEAGSYGRIAVSLLCNNGNQLPERCDCRKKILFDYEYRNALTARAERLRSSAFSCNRRRQAAAYAEDFVIVTKETRQAGDNAGSDNETVIMDFNRWAFGAECGTELNPEWQEAFNAVMEDLFGNVTLGDIENFISGDGEVGDIINSDTELPDLIASISNWITTERFLDMPCDTDTRFYGVDGKEDFTLHPNEELWFNIRTSGIVRAEGQRSWQSEARIQSSFAMTVQTFPGSTEEPNVSCCSDWGASYAGSTLMPGGSGEQINLQSTLEEFLNGSLMTFPGCTLFSTPDGDISNGEFGTCSVPTERPECSVPVIERSHDSNGLVSFGHNSITEVALLDIQGRVLRQFNNQGFNNFGEIEAFLRERISNSGYPTGIYLVRYHNGNSATTQKLFFGAGY</sequence>
<dbReference type="Proteomes" id="UP000029736">
    <property type="component" value="Unassembled WGS sequence"/>
</dbReference>
<name>A0A098S5G7_9BACT</name>
<reference evidence="1 2" key="1">
    <citation type="journal article" date="2014" name="Int. J. Syst. Evol. Microbiol.">
        <title>Phaeodactylibacter xiamenensis gen. nov., sp. nov., a member of the family Saprospiraceae isolated from the marine alga Phaeodactylum tricornutum.</title>
        <authorList>
            <person name="Chen Z.Jr."/>
            <person name="Lei X."/>
            <person name="Lai Q."/>
            <person name="Li Y."/>
            <person name="Zhang B."/>
            <person name="Zhang J."/>
            <person name="Zhang H."/>
            <person name="Yang L."/>
            <person name="Zheng W."/>
            <person name="Tian Y."/>
            <person name="Yu Z."/>
            <person name="Xu H.Jr."/>
            <person name="Zheng T."/>
        </authorList>
    </citation>
    <scope>NUCLEOTIDE SEQUENCE [LARGE SCALE GENOMIC DNA]</scope>
    <source>
        <strain evidence="1 2">KD52</strain>
    </source>
</reference>
<evidence type="ECO:0000313" key="2">
    <source>
        <dbReference type="Proteomes" id="UP000029736"/>
    </source>
</evidence>
<accession>A0A098S5G7</accession>
<protein>
    <submittedName>
        <fullName evidence="1">Uncharacterized protein</fullName>
    </submittedName>
</protein>
<gene>
    <name evidence="1" type="ORF">IX84_13715</name>
</gene>